<dbReference type="AlphaFoldDB" id="A0A0R2LGA2"/>
<dbReference type="RefSeq" id="WP_057879621.1">
    <property type="nucleotide sequence ID" value="NZ_JQCF01000001.1"/>
</dbReference>
<organism evidence="4 5">
    <name type="scientific">Companilactobacillus kimchiensis</name>
    <dbReference type="NCBI Taxonomy" id="993692"/>
    <lineage>
        <taxon>Bacteria</taxon>
        <taxon>Bacillati</taxon>
        <taxon>Bacillota</taxon>
        <taxon>Bacilli</taxon>
        <taxon>Lactobacillales</taxon>
        <taxon>Lactobacillaceae</taxon>
        <taxon>Companilactobacillus</taxon>
    </lineage>
</organism>
<comment type="similarity">
    <text evidence="1">Belongs to the Mu gp47/PBSX XkdT family.</text>
</comment>
<dbReference type="PATRIC" id="fig|993692.3.peg.208"/>
<dbReference type="OrthoDB" id="2554267at2"/>
<dbReference type="Pfam" id="PF26079">
    <property type="entry name" value="Baseplate_J_C"/>
    <property type="match status" value="1"/>
</dbReference>
<feature type="domain" description="Baseplate J-like C-terminal" evidence="3">
    <location>
        <begin position="280"/>
        <end position="380"/>
    </location>
</feature>
<dbReference type="InterPro" id="IPR052399">
    <property type="entry name" value="Phage_Baseplate_Assmbl_Protein"/>
</dbReference>
<protein>
    <submittedName>
        <fullName evidence="4">Uncharacterized protein</fullName>
    </submittedName>
</protein>
<comment type="caution">
    <text evidence="4">The sequence shown here is derived from an EMBL/GenBank/DDBJ whole genome shotgun (WGS) entry which is preliminary data.</text>
</comment>
<accession>A0A0R2LGA2</accession>
<dbReference type="PANTHER" id="PTHR37829">
    <property type="entry name" value="PHAGE-LIKE ELEMENT PBSX PROTEIN XKDT"/>
    <property type="match status" value="1"/>
</dbReference>
<feature type="domain" description="Baseplate J-like central" evidence="2">
    <location>
        <begin position="194"/>
        <end position="274"/>
    </location>
</feature>
<keyword evidence="5" id="KW-1185">Reference proteome</keyword>
<evidence type="ECO:0000256" key="1">
    <source>
        <dbReference type="ARBA" id="ARBA00038087"/>
    </source>
</evidence>
<dbReference type="Proteomes" id="UP000051006">
    <property type="component" value="Unassembled WGS sequence"/>
</dbReference>
<dbReference type="STRING" id="993692.IV57_GL000206"/>
<dbReference type="Pfam" id="PF26078">
    <property type="entry name" value="Baseplate_J_M"/>
    <property type="match status" value="1"/>
</dbReference>
<evidence type="ECO:0000313" key="4">
    <source>
        <dbReference type="EMBL" id="KRO00884.1"/>
    </source>
</evidence>
<dbReference type="EMBL" id="JQCF01000001">
    <property type="protein sequence ID" value="KRO00884.1"/>
    <property type="molecule type" value="Genomic_DNA"/>
</dbReference>
<proteinExistence type="inferred from homology"/>
<gene>
    <name evidence="4" type="ORF">IV57_GL000206</name>
</gene>
<evidence type="ECO:0000259" key="2">
    <source>
        <dbReference type="Pfam" id="PF26078"/>
    </source>
</evidence>
<dbReference type="PANTHER" id="PTHR37829:SF3">
    <property type="entry name" value="PROTEIN JAYE-RELATED"/>
    <property type="match status" value="1"/>
</dbReference>
<evidence type="ECO:0000259" key="3">
    <source>
        <dbReference type="Pfam" id="PF26079"/>
    </source>
</evidence>
<dbReference type="InterPro" id="IPR058531">
    <property type="entry name" value="Baseplate_J_M"/>
</dbReference>
<dbReference type="InterPro" id="IPR058530">
    <property type="entry name" value="Baseplate_J-like_C"/>
</dbReference>
<sequence>MTPEDLSNKIEKQNFDFYLSQMMKNVPDDIDKRQGAIIYDALAPAAMVMAQQSLSLSNIVRETYLKTADGEFLDYRAVEHGTSRQLATATQAKAKFLDNSGQPIDNVEVGDRFASLGDTPIFYKVIKINADLTGMLEAEEVGTRPNGYFGQILPVTPNDILSWAEIVEVSIPAKDNETDEHLRNRLLSTDSWIAYGGNITEYLDMLSKIPAVGSAQVYPVWNGGGTVKLVVLDNDLMPASSELLTQVKNEIDPPDSEGLGYGLAPIDHTVTVVAPEPITIDISTKIEVDVQRDIEVLQPKILNAIADYFHLKRIAWSELNKSTGRGYALTIYRSQILSAIMKVDGVVNAKIPTLNGIDDDIALKFDNDVSQLPIVGTVVLNG</sequence>
<evidence type="ECO:0000313" key="5">
    <source>
        <dbReference type="Proteomes" id="UP000051006"/>
    </source>
</evidence>
<reference evidence="4 5" key="1">
    <citation type="journal article" date="2015" name="Genome Announc.">
        <title>Expanding the biotechnology potential of lactobacilli through comparative genomics of 213 strains and associated genera.</title>
        <authorList>
            <person name="Sun Z."/>
            <person name="Harris H.M."/>
            <person name="McCann A."/>
            <person name="Guo C."/>
            <person name="Argimon S."/>
            <person name="Zhang W."/>
            <person name="Yang X."/>
            <person name="Jeffery I.B."/>
            <person name="Cooney J.C."/>
            <person name="Kagawa T.F."/>
            <person name="Liu W."/>
            <person name="Song Y."/>
            <person name="Salvetti E."/>
            <person name="Wrobel A."/>
            <person name="Rasinkangas P."/>
            <person name="Parkhill J."/>
            <person name="Rea M.C."/>
            <person name="O'Sullivan O."/>
            <person name="Ritari J."/>
            <person name="Douillard F.P."/>
            <person name="Paul Ross R."/>
            <person name="Yang R."/>
            <person name="Briner A.E."/>
            <person name="Felis G.E."/>
            <person name="de Vos W.M."/>
            <person name="Barrangou R."/>
            <person name="Klaenhammer T.R."/>
            <person name="Caufield P.W."/>
            <person name="Cui Y."/>
            <person name="Zhang H."/>
            <person name="O'Toole P.W."/>
        </authorList>
    </citation>
    <scope>NUCLEOTIDE SEQUENCE [LARGE SCALE GENOMIC DNA]</scope>
    <source>
        <strain evidence="4 5">DSM 24716</strain>
    </source>
</reference>
<name>A0A0R2LGA2_9LACO</name>